<comment type="similarity">
    <text evidence="3">Belongs to the metallophosphoesterase superfamily. Purple acid phosphatase family.</text>
</comment>
<feature type="binding site" evidence="11">
    <location>
        <position position="58"/>
    </location>
    <ligand>
        <name>Fe cation</name>
        <dbReference type="ChEBI" id="CHEBI:24875"/>
        <label>1</label>
    </ligand>
</feature>
<dbReference type="PANTHER" id="PTHR10161">
    <property type="entry name" value="TARTRATE-RESISTANT ACID PHOSPHATASE TYPE 5"/>
    <property type="match status" value="1"/>
</dbReference>
<evidence type="ECO:0000256" key="2">
    <source>
        <dbReference type="ARBA" id="ARBA00004613"/>
    </source>
</evidence>
<feature type="binding site" evidence="11">
    <location>
        <position position="258"/>
    </location>
    <ligand>
        <name>Fe cation</name>
        <dbReference type="ChEBI" id="CHEBI:24875"/>
        <label>2</label>
    </ligand>
</feature>
<dbReference type="Pfam" id="PF00149">
    <property type="entry name" value="Metallophos"/>
    <property type="match status" value="1"/>
</dbReference>
<keyword evidence="7 10" id="KW-0378">Hydrolase</keyword>
<dbReference type="PANTHER" id="PTHR10161:SF34">
    <property type="entry name" value="PURPLE ACID PHOSPHATASE 4"/>
    <property type="match status" value="1"/>
</dbReference>
<dbReference type="GO" id="GO:0005576">
    <property type="term" value="C:extracellular region"/>
    <property type="evidence" value="ECO:0007669"/>
    <property type="project" value="UniProtKB-SubCell"/>
</dbReference>
<comment type="subcellular location">
    <subcellularLocation>
        <location evidence="2">Secreted</location>
    </subcellularLocation>
</comment>
<dbReference type="EC" id="3.1.3.2" evidence="10"/>
<comment type="cofactor">
    <cofactor evidence="11">
        <name>Fe cation</name>
        <dbReference type="ChEBI" id="CHEBI:24875"/>
    </cofactor>
    <text evidence="11">Binds 2 iron ions per subunit.</text>
</comment>
<dbReference type="AlphaFoldDB" id="A0AAD8I7X5"/>
<reference evidence="13" key="2">
    <citation type="submission" date="2023-05" db="EMBL/GenBank/DDBJ databases">
        <authorList>
            <person name="Schelkunov M.I."/>
        </authorList>
    </citation>
    <scope>NUCLEOTIDE SEQUENCE</scope>
    <source>
        <strain evidence="13">Hsosn_3</strain>
        <tissue evidence="13">Leaf</tissue>
    </source>
</reference>
<dbReference type="GO" id="GO:0003993">
    <property type="term" value="F:acid phosphatase activity"/>
    <property type="evidence" value="ECO:0007669"/>
    <property type="project" value="UniProtKB-UniRule"/>
</dbReference>
<feature type="domain" description="Calcineurin-like phosphoesterase" evidence="12">
    <location>
        <begin position="52"/>
        <end position="261"/>
    </location>
</feature>
<keyword evidence="6" id="KW-0732">Signal</keyword>
<dbReference type="Gene3D" id="3.60.21.10">
    <property type="match status" value="1"/>
</dbReference>
<dbReference type="InterPro" id="IPR051558">
    <property type="entry name" value="Metallophosphoesterase_PAP"/>
</dbReference>
<dbReference type="CDD" id="cd07378">
    <property type="entry name" value="MPP_ACP5"/>
    <property type="match status" value="1"/>
</dbReference>
<evidence type="ECO:0000313" key="13">
    <source>
        <dbReference type="EMBL" id="KAK1380676.1"/>
    </source>
</evidence>
<keyword evidence="14" id="KW-1185">Reference proteome</keyword>
<evidence type="ECO:0000256" key="5">
    <source>
        <dbReference type="ARBA" id="ARBA00022723"/>
    </source>
</evidence>
<keyword evidence="10 11" id="KW-0408">Iron</keyword>
<evidence type="ECO:0000256" key="10">
    <source>
        <dbReference type="PIRNR" id="PIRNR000898"/>
    </source>
</evidence>
<dbReference type="FunFam" id="3.60.21.10:FF:000027">
    <property type="entry name" value="Purple acid phosphatase"/>
    <property type="match status" value="1"/>
</dbReference>
<proteinExistence type="inferred from homology"/>
<keyword evidence="5 11" id="KW-0479">Metal-binding</keyword>
<evidence type="ECO:0000256" key="3">
    <source>
        <dbReference type="ARBA" id="ARBA00008723"/>
    </source>
</evidence>
<sequence length="340" mass="38837">MALDHQHVLKMVITISVICLVFNNDINVVRAEFQTLVHHPDARARDSSALLSFLVVGDWGRKGTYNQSEVAFQMGRIGETMDLDFIISTGDNFYDKGLTGEHDPAFEESFTNIYTAASLQKPWYTVLGNHDYRGNALAQSSSFLKQKDSRWVCLKSFILNADVAEIFFIDTTPFQDKYFTDPEDQVYDWRGIIPRKKYLSNLLKDLDMALRESTAKWKIVVGHHPIKSDGHHGNTEELVSQVLPILQENNVDFYINGHDHCLEHISSQDSPLQFFTSGGGSKAWRGDMTWMNPEETKFYHDGQGFMSMQITENEVQVIFYDVFGSALHKWSTSKPLYSII</sequence>
<gene>
    <name evidence="13" type="ORF">POM88_027420</name>
</gene>
<evidence type="ECO:0000256" key="8">
    <source>
        <dbReference type="ARBA" id="ARBA00022833"/>
    </source>
</evidence>
<comment type="catalytic activity">
    <reaction evidence="1 10">
        <text>a phosphate monoester + H2O = an alcohol + phosphate</text>
        <dbReference type="Rhea" id="RHEA:15017"/>
        <dbReference type="ChEBI" id="CHEBI:15377"/>
        <dbReference type="ChEBI" id="CHEBI:30879"/>
        <dbReference type="ChEBI" id="CHEBI:43474"/>
        <dbReference type="ChEBI" id="CHEBI:67140"/>
        <dbReference type="EC" id="3.1.3.2"/>
    </reaction>
</comment>
<evidence type="ECO:0000256" key="1">
    <source>
        <dbReference type="ARBA" id="ARBA00000032"/>
    </source>
</evidence>
<keyword evidence="8" id="KW-0862">Zinc</keyword>
<dbReference type="InterPro" id="IPR024927">
    <property type="entry name" value="Acid_PPase"/>
</dbReference>
<name>A0AAD8I7X5_9APIA</name>
<keyword evidence="9" id="KW-0325">Glycoprotein</keyword>
<feature type="binding site" evidence="11">
    <location>
        <position position="260"/>
    </location>
    <ligand>
        <name>Fe cation</name>
        <dbReference type="ChEBI" id="CHEBI:24875"/>
        <label>1</label>
    </ligand>
</feature>
<accession>A0AAD8I7X5</accession>
<dbReference type="InterPro" id="IPR004843">
    <property type="entry name" value="Calcineurin-like_PHP"/>
</dbReference>
<evidence type="ECO:0000256" key="11">
    <source>
        <dbReference type="PIRSR" id="PIRSR000898-1"/>
    </source>
</evidence>
<evidence type="ECO:0000256" key="7">
    <source>
        <dbReference type="ARBA" id="ARBA00022801"/>
    </source>
</evidence>
<feature type="binding site" evidence="11">
    <location>
        <position position="91"/>
    </location>
    <ligand>
        <name>Fe cation</name>
        <dbReference type="ChEBI" id="CHEBI:24875"/>
        <label>2</label>
    </ligand>
</feature>
<dbReference type="GO" id="GO:0046872">
    <property type="term" value="F:metal ion binding"/>
    <property type="evidence" value="ECO:0007669"/>
    <property type="project" value="UniProtKB-KW"/>
</dbReference>
<dbReference type="SUPFAM" id="SSF56300">
    <property type="entry name" value="Metallo-dependent phosphatases"/>
    <property type="match status" value="1"/>
</dbReference>
<evidence type="ECO:0000256" key="6">
    <source>
        <dbReference type="ARBA" id="ARBA00022729"/>
    </source>
</evidence>
<feature type="binding site" evidence="11">
    <location>
        <position position="129"/>
    </location>
    <ligand>
        <name>Fe cation</name>
        <dbReference type="ChEBI" id="CHEBI:24875"/>
        <label>2</label>
    </ligand>
</feature>
<evidence type="ECO:0000256" key="4">
    <source>
        <dbReference type="ARBA" id="ARBA00022525"/>
    </source>
</evidence>
<keyword evidence="4" id="KW-0964">Secreted</keyword>
<organism evidence="13 14">
    <name type="scientific">Heracleum sosnowskyi</name>
    <dbReference type="NCBI Taxonomy" id="360622"/>
    <lineage>
        <taxon>Eukaryota</taxon>
        <taxon>Viridiplantae</taxon>
        <taxon>Streptophyta</taxon>
        <taxon>Embryophyta</taxon>
        <taxon>Tracheophyta</taxon>
        <taxon>Spermatophyta</taxon>
        <taxon>Magnoliopsida</taxon>
        <taxon>eudicotyledons</taxon>
        <taxon>Gunneridae</taxon>
        <taxon>Pentapetalae</taxon>
        <taxon>asterids</taxon>
        <taxon>campanulids</taxon>
        <taxon>Apiales</taxon>
        <taxon>Apiaceae</taxon>
        <taxon>Apioideae</taxon>
        <taxon>apioid superclade</taxon>
        <taxon>Tordylieae</taxon>
        <taxon>Tordyliinae</taxon>
        <taxon>Heracleum</taxon>
    </lineage>
</organism>
<evidence type="ECO:0000313" key="14">
    <source>
        <dbReference type="Proteomes" id="UP001237642"/>
    </source>
</evidence>
<reference evidence="13" key="1">
    <citation type="submission" date="2023-02" db="EMBL/GenBank/DDBJ databases">
        <title>Genome of toxic invasive species Heracleum sosnowskyi carries increased number of genes despite the absence of recent whole-genome duplications.</title>
        <authorList>
            <person name="Schelkunov M."/>
            <person name="Shtratnikova V."/>
            <person name="Makarenko M."/>
            <person name="Klepikova A."/>
            <person name="Omelchenko D."/>
            <person name="Novikova G."/>
            <person name="Obukhova E."/>
            <person name="Bogdanov V."/>
            <person name="Penin A."/>
            <person name="Logacheva M."/>
        </authorList>
    </citation>
    <scope>NUCLEOTIDE SEQUENCE</scope>
    <source>
        <strain evidence="13">Hsosn_3</strain>
        <tissue evidence="13">Leaf</tissue>
    </source>
</reference>
<dbReference type="EMBL" id="JAUIZM010000006">
    <property type="protein sequence ID" value="KAK1380676.1"/>
    <property type="molecule type" value="Genomic_DNA"/>
</dbReference>
<feature type="binding site" evidence="11">
    <location>
        <position position="91"/>
    </location>
    <ligand>
        <name>Fe cation</name>
        <dbReference type="ChEBI" id="CHEBI:24875"/>
        <label>1</label>
    </ligand>
</feature>
<dbReference type="InterPro" id="IPR029052">
    <property type="entry name" value="Metallo-depent_PP-like"/>
</dbReference>
<dbReference type="PIRSF" id="PIRSF000898">
    <property type="entry name" value="Acid_Ptase_5"/>
    <property type="match status" value="1"/>
</dbReference>
<protein>
    <recommendedName>
        <fullName evidence="10">Purple acid phosphatase</fullName>
        <ecNumber evidence="10">3.1.3.2</ecNumber>
    </recommendedName>
</protein>
<evidence type="ECO:0000259" key="12">
    <source>
        <dbReference type="Pfam" id="PF00149"/>
    </source>
</evidence>
<dbReference type="Proteomes" id="UP001237642">
    <property type="component" value="Unassembled WGS sequence"/>
</dbReference>
<evidence type="ECO:0000256" key="9">
    <source>
        <dbReference type="ARBA" id="ARBA00023180"/>
    </source>
</evidence>
<comment type="caution">
    <text evidence="13">The sequence shown here is derived from an EMBL/GenBank/DDBJ whole genome shotgun (WGS) entry which is preliminary data.</text>
</comment>
<feature type="binding site" evidence="11">
    <location>
        <position position="223"/>
    </location>
    <ligand>
        <name>Fe cation</name>
        <dbReference type="ChEBI" id="CHEBI:24875"/>
        <label>2</label>
    </ligand>
</feature>
<feature type="binding site" evidence="11">
    <location>
        <position position="94"/>
    </location>
    <ligand>
        <name>Fe cation</name>
        <dbReference type="ChEBI" id="CHEBI:24875"/>
        <label>1</label>
    </ligand>
</feature>